<feature type="binding site" evidence="12">
    <location>
        <begin position="86"/>
        <end position="96"/>
    </location>
    <ligand>
        <name>ATP</name>
        <dbReference type="ChEBI" id="CHEBI:30616"/>
    </ligand>
</feature>
<evidence type="ECO:0000256" key="7">
    <source>
        <dbReference type="ARBA" id="ARBA00022697"/>
    </source>
</evidence>
<dbReference type="RefSeq" id="WP_045088371.1">
    <property type="nucleotide sequence ID" value="NZ_LN824141.1"/>
</dbReference>
<evidence type="ECO:0000256" key="10">
    <source>
        <dbReference type="ARBA" id="ARBA00022840"/>
    </source>
</evidence>
<evidence type="ECO:0000256" key="3">
    <source>
        <dbReference type="ARBA" id="ARBA00012078"/>
    </source>
</evidence>
<gene>
    <name evidence="12 15" type="primary">thrB</name>
    <name evidence="15" type="ORF">DTL3_1753</name>
</gene>
<dbReference type="Pfam" id="PF00288">
    <property type="entry name" value="GHMP_kinases_N"/>
    <property type="match status" value="1"/>
</dbReference>
<dbReference type="GO" id="GO:0005524">
    <property type="term" value="F:ATP binding"/>
    <property type="evidence" value="ECO:0007669"/>
    <property type="project" value="UniProtKB-UniRule"/>
</dbReference>
<evidence type="ECO:0000259" key="13">
    <source>
        <dbReference type="Pfam" id="PF00288"/>
    </source>
</evidence>
<dbReference type="InterPro" id="IPR006203">
    <property type="entry name" value="GHMP_knse_ATP-bd_CS"/>
</dbReference>
<dbReference type="GO" id="GO:0005737">
    <property type="term" value="C:cytoplasm"/>
    <property type="evidence" value="ECO:0007669"/>
    <property type="project" value="UniProtKB-SubCell"/>
</dbReference>
<evidence type="ECO:0000313" key="15">
    <source>
        <dbReference type="EMBL" id="CEP79038.1"/>
    </source>
</evidence>
<dbReference type="KEGG" id="dtn:DTL3_1753"/>
<evidence type="ECO:0000256" key="8">
    <source>
        <dbReference type="ARBA" id="ARBA00022741"/>
    </source>
</evidence>
<protein>
    <recommendedName>
        <fullName evidence="4 12">Homoserine kinase</fullName>
        <shortName evidence="12">HK</shortName>
        <shortName evidence="12">HSK</shortName>
        <ecNumber evidence="3 12">2.7.1.39</ecNumber>
    </recommendedName>
</protein>
<feature type="domain" description="GHMP kinase N-terminal" evidence="13">
    <location>
        <begin position="57"/>
        <end position="139"/>
    </location>
</feature>
<dbReference type="Gene3D" id="3.30.230.10">
    <property type="match status" value="1"/>
</dbReference>
<evidence type="ECO:0000259" key="14">
    <source>
        <dbReference type="Pfam" id="PF08544"/>
    </source>
</evidence>
<reference evidence="16" key="1">
    <citation type="submission" date="2014-11" db="EMBL/GenBank/DDBJ databases">
        <authorList>
            <person name="Wibberg D."/>
        </authorList>
    </citation>
    <scope>NUCLEOTIDE SEQUENCE [LARGE SCALE GENOMIC DNA]</scope>
    <source>
        <strain evidence="16">L3</strain>
    </source>
</reference>
<dbReference type="GO" id="GO:0004413">
    <property type="term" value="F:homoserine kinase activity"/>
    <property type="evidence" value="ECO:0007669"/>
    <property type="project" value="UniProtKB-UniRule"/>
</dbReference>
<dbReference type="EMBL" id="LN824141">
    <property type="protein sequence ID" value="CEP79038.1"/>
    <property type="molecule type" value="Genomic_DNA"/>
</dbReference>
<keyword evidence="10 12" id="KW-0067">ATP-binding</keyword>
<evidence type="ECO:0000256" key="1">
    <source>
        <dbReference type="ARBA" id="ARBA00005015"/>
    </source>
</evidence>
<dbReference type="Gene3D" id="3.30.70.890">
    <property type="entry name" value="GHMP kinase, C-terminal domain"/>
    <property type="match status" value="1"/>
</dbReference>
<comment type="function">
    <text evidence="12">Catalyzes the ATP-dependent phosphorylation of L-homoserine to L-homoserine phosphate.</text>
</comment>
<keyword evidence="12" id="KW-0963">Cytoplasm</keyword>
<keyword evidence="9 12" id="KW-0418">Kinase</keyword>
<dbReference type="InterPro" id="IPR036554">
    <property type="entry name" value="GHMP_kinase_C_sf"/>
</dbReference>
<evidence type="ECO:0000256" key="4">
    <source>
        <dbReference type="ARBA" id="ARBA00017858"/>
    </source>
</evidence>
<comment type="subcellular location">
    <subcellularLocation>
        <location evidence="12">Cytoplasm</location>
    </subcellularLocation>
</comment>
<dbReference type="HAMAP" id="MF_00384">
    <property type="entry name" value="Homoser_kinase"/>
    <property type="match status" value="1"/>
</dbReference>
<keyword evidence="7 12" id="KW-0791">Threonine biosynthesis</keyword>
<dbReference type="SUPFAM" id="SSF54211">
    <property type="entry name" value="Ribosomal protein S5 domain 2-like"/>
    <property type="match status" value="1"/>
</dbReference>
<dbReference type="PANTHER" id="PTHR20861:SF1">
    <property type="entry name" value="HOMOSERINE KINASE"/>
    <property type="match status" value="1"/>
</dbReference>
<evidence type="ECO:0000256" key="11">
    <source>
        <dbReference type="ARBA" id="ARBA00049375"/>
    </source>
</evidence>
<sequence>MFKIRIPATSANLGPGFDCFGLALKIYNTFTFETIPSYFEFIVQFKGKEIPINQEDNLVYEAMKKTFEMFNKDIPGIRITEEINIPFSRGLGSSATAILAGILASNKILDNPMNNEEILDLAYKIEGHSDNIVPALNGGFNITIIENNKIIFKKISVDESLKIIVVIPEIKIKTKEARKILPTEITREDAIFNLSRASLLTASLITMDYSYLSLAFQDRLHQNYRAKLIPGFYDVVNSAYKEGSLGVALSGSGSSIIAFSNSNEENIAQSMINTFSSFNVNSSYIITTADNNGTIIID</sequence>
<comment type="pathway">
    <text evidence="1 12">Amino-acid biosynthesis; L-threonine biosynthesis; L-threonine from L-aspartate: step 4/5.</text>
</comment>
<evidence type="ECO:0000313" key="16">
    <source>
        <dbReference type="Proteomes" id="UP000032809"/>
    </source>
</evidence>
<dbReference type="GO" id="GO:0009088">
    <property type="term" value="P:threonine biosynthetic process"/>
    <property type="evidence" value="ECO:0007669"/>
    <property type="project" value="UniProtKB-UniRule"/>
</dbReference>
<evidence type="ECO:0000256" key="2">
    <source>
        <dbReference type="ARBA" id="ARBA00007370"/>
    </source>
</evidence>
<dbReference type="PATRIC" id="fig|1006576.9.peg.1748"/>
<comment type="similarity">
    <text evidence="2 12">Belongs to the GHMP kinase family. Homoserine kinase subfamily.</text>
</comment>
<dbReference type="Proteomes" id="UP000032809">
    <property type="component" value="Chromosome I"/>
</dbReference>
<keyword evidence="6 12" id="KW-0808">Transferase</keyword>
<dbReference type="HOGENOM" id="CLU_041243_0_2_0"/>
<proteinExistence type="inferred from homology"/>
<evidence type="ECO:0000256" key="5">
    <source>
        <dbReference type="ARBA" id="ARBA00022605"/>
    </source>
</evidence>
<dbReference type="Pfam" id="PF08544">
    <property type="entry name" value="GHMP_kinases_C"/>
    <property type="match status" value="1"/>
</dbReference>
<evidence type="ECO:0000256" key="12">
    <source>
        <dbReference type="HAMAP-Rule" id="MF_00384"/>
    </source>
</evidence>
<dbReference type="AlphaFoldDB" id="A0A0C7P0F9"/>
<dbReference type="EC" id="2.7.1.39" evidence="3 12"/>
<dbReference type="InterPro" id="IPR020568">
    <property type="entry name" value="Ribosomal_Su5_D2-typ_SF"/>
</dbReference>
<dbReference type="PIRSF" id="PIRSF000676">
    <property type="entry name" value="Homoser_kin"/>
    <property type="match status" value="1"/>
</dbReference>
<comment type="catalytic activity">
    <reaction evidence="11 12">
        <text>L-homoserine + ATP = O-phospho-L-homoserine + ADP + H(+)</text>
        <dbReference type="Rhea" id="RHEA:13985"/>
        <dbReference type="ChEBI" id="CHEBI:15378"/>
        <dbReference type="ChEBI" id="CHEBI:30616"/>
        <dbReference type="ChEBI" id="CHEBI:57476"/>
        <dbReference type="ChEBI" id="CHEBI:57590"/>
        <dbReference type="ChEBI" id="CHEBI:456216"/>
        <dbReference type="EC" id="2.7.1.39"/>
    </reaction>
</comment>
<dbReference type="InterPro" id="IPR000870">
    <property type="entry name" value="Homoserine_kinase"/>
</dbReference>
<organism evidence="15 16">
    <name type="scientific">Defluviitoga tunisiensis</name>
    <dbReference type="NCBI Taxonomy" id="1006576"/>
    <lineage>
        <taxon>Bacteria</taxon>
        <taxon>Thermotogati</taxon>
        <taxon>Thermotogota</taxon>
        <taxon>Thermotogae</taxon>
        <taxon>Petrotogales</taxon>
        <taxon>Petrotogaceae</taxon>
        <taxon>Defluviitoga</taxon>
    </lineage>
</organism>
<dbReference type="NCBIfam" id="NF002288">
    <property type="entry name" value="PRK01212.1-4"/>
    <property type="match status" value="1"/>
</dbReference>
<evidence type="ECO:0000256" key="9">
    <source>
        <dbReference type="ARBA" id="ARBA00022777"/>
    </source>
</evidence>
<dbReference type="InterPro" id="IPR006204">
    <property type="entry name" value="GHMP_kinase_N_dom"/>
</dbReference>
<feature type="domain" description="GHMP kinase C-terminal" evidence="14">
    <location>
        <begin position="217"/>
        <end position="273"/>
    </location>
</feature>
<dbReference type="PROSITE" id="PS00627">
    <property type="entry name" value="GHMP_KINASES_ATP"/>
    <property type="match status" value="1"/>
</dbReference>
<keyword evidence="5 12" id="KW-0028">Amino-acid biosynthesis</keyword>
<dbReference type="InterPro" id="IPR013750">
    <property type="entry name" value="GHMP_kinase_C_dom"/>
</dbReference>
<evidence type="ECO:0000256" key="6">
    <source>
        <dbReference type="ARBA" id="ARBA00022679"/>
    </source>
</evidence>
<dbReference type="InterPro" id="IPR014721">
    <property type="entry name" value="Ribsml_uS5_D2-typ_fold_subgr"/>
</dbReference>
<accession>A0A0C7P0F9</accession>
<keyword evidence="16" id="KW-1185">Reference proteome</keyword>
<name>A0A0C7P0F9_DEFTU</name>
<dbReference type="PANTHER" id="PTHR20861">
    <property type="entry name" value="HOMOSERINE/4-DIPHOSPHOCYTIDYL-2-C-METHYL-D-ERYTHRITOL KINASE"/>
    <property type="match status" value="1"/>
</dbReference>
<keyword evidence="8 12" id="KW-0547">Nucleotide-binding</keyword>
<dbReference type="PRINTS" id="PR00958">
    <property type="entry name" value="HOMSERKINASE"/>
</dbReference>
<dbReference type="UniPathway" id="UPA00050">
    <property type="reaction ID" value="UER00064"/>
</dbReference>
<dbReference type="STRING" id="1006576.DTL3_1753"/>
<dbReference type="NCBIfam" id="TIGR00191">
    <property type="entry name" value="thrB"/>
    <property type="match status" value="1"/>
</dbReference>
<dbReference type="SUPFAM" id="SSF55060">
    <property type="entry name" value="GHMP Kinase, C-terminal domain"/>
    <property type="match status" value="1"/>
</dbReference>